<proteinExistence type="predicted"/>
<reference evidence="1 2" key="1">
    <citation type="submission" date="2017-06" db="EMBL/GenBank/DDBJ databases">
        <authorList>
            <person name="Kim H.J."/>
            <person name="Triplett B.A."/>
        </authorList>
    </citation>
    <scope>NUCLEOTIDE SEQUENCE [LARGE SCALE GENOMIC DNA]</scope>
    <source>
        <strain evidence="1 2">U15</strain>
    </source>
</reference>
<dbReference type="AlphaFoldDB" id="A0A239LH38"/>
<evidence type="ECO:0000313" key="1">
    <source>
        <dbReference type="EMBL" id="SNT28989.1"/>
    </source>
</evidence>
<dbReference type="EMBL" id="FZOT01000022">
    <property type="protein sequence ID" value="SNT28989.1"/>
    <property type="molecule type" value="Genomic_DNA"/>
</dbReference>
<protein>
    <submittedName>
        <fullName evidence="1">Phage tail assembly chaperone protein, E, or 41 or 14</fullName>
    </submittedName>
</protein>
<sequence length="90" mass="9308">MKTYTLSFPVNAPDGGTITELTLRRLKAKEMKAVDLSPADGKVGGILKYVAIMSNVPLAVMDELDAADALQIVGEAADFLAPGTGATPSS</sequence>
<evidence type="ECO:0000313" key="2">
    <source>
        <dbReference type="Proteomes" id="UP000198284"/>
    </source>
</evidence>
<dbReference type="Pfam" id="PF10109">
    <property type="entry name" value="Phage_TAC_7"/>
    <property type="match status" value="1"/>
</dbReference>
<dbReference type="Proteomes" id="UP000198284">
    <property type="component" value="Unassembled WGS sequence"/>
</dbReference>
<keyword evidence="2" id="KW-1185">Reference proteome</keyword>
<name>A0A239LH38_9BURK</name>
<dbReference type="InterPro" id="IPR019289">
    <property type="entry name" value="Phage_tail_E/E"/>
</dbReference>
<organism evidence="1 2">
    <name type="scientific">Noviherbaspirillum humi</name>
    <dbReference type="NCBI Taxonomy" id="1688639"/>
    <lineage>
        <taxon>Bacteria</taxon>
        <taxon>Pseudomonadati</taxon>
        <taxon>Pseudomonadota</taxon>
        <taxon>Betaproteobacteria</taxon>
        <taxon>Burkholderiales</taxon>
        <taxon>Oxalobacteraceae</taxon>
        <taxon>Noviherbaspirillum</taxon>
    </lineage>
</organism>
<accession>A0A239LH38</accession>
<dbReference type="RefSeq" id="WP_089401426.1">
    <property type="nucleotide sequence ID" value="NZ_FZOT01000022.1"/>
</dbReference>
<gene>
    <name evidence="1" type="ORF">SAMN06265795_12243</name>
</gene>